<dbReference type="InterPro" id="IPR031148">
    <property type="entry name" value="Plexin"/>
</dbReference>
<gene>
    <name evidence="2" type="ORF">AAIG11_07075</name>
</gene>
<evidence type="ECO:0000313" key="2">
    <source>
        <dbReference type="EMBL" id="MEN1760227.1"/>
    </source>
</evidence>
<organism evidence="2 3">
    <name type="scientific">Anoxynatronum sibiricum</name>
    <dbReference type="NCBI Taxonomy" id="210623"/>
    <lineage>
        <taxon>Bacteria</taxon>
        <taxon>Bacillati</taxon>
        <taxon>Bacillota</taxon>
        <taxon>Clostridia</taxon>
        <taxon>Eubacteriales</taxon>
        <taxon>Clostridiaceae</taxon>
        <taxon>Anoxynatronum</taxon>
    </lineage>
</organism>
<dbReference type="PANTHER" id="PTHR22625">
    <property type="entry name" value="PLEXIN"/>
    <property type="match status" value="1"/>
</dbReference>
<dbReference type="InterPro" id="IPR003961">
    <property type="entry name" value="FN3_dom"/>
</dbReference>
<dbReference type="SUPFAM" id="SSF81296">
    <property type="entry name" value="E set domains"/>
    <property type="match status" value="4"/>
</dbReference>
<dbReference type="InterPro" id="IPR014756">
    <property type="entry name" value="Ig_E-set"/>
</dbReference>
<dbReference type="EMBL" id="JBCITM010000005">
    <property type="protein sequence ID" value="MEN1760227.1"/>
    <property type="molecule type" value="Genomic_DNA"/>
</dbReference>
<dbReference type="RefSeq" id="WP_343185547.1">
    <property type="nucleotide sequence ID" value="NZ_JBCITM010000005.1"/>
</dbReference>
<protein>
    <submittedName>
        <fullName evidence="2">IPT/TIG domain-containing protein</fullName>
    </submittedName>
</protein>
<dbReference type="Proteomes" id="UP001407405">
    <property type="component" value="Unassembled WGS sequence"/>
</dbReference>
<dbReference type="InterPro" id="IPR013783">
    <property type="entry name" value="Ig-like_fold"/>
</dbReference>
<dbReference type="Pfam" id="PF01833">
    <property type="entry name" value="TIG"/>
    <property type="match status" value="3"/>
</dbReference>
<dbReference type="Gene3D" id="2.60.40.10">
    <property type="entry name" value="Immunoglobulins"/>
    <property type="match status" value="4"/>
</dbReference>
<dbReference type="SUPFAM" id="SSF49265">
    <property type="entry name" value="Fibronectin type III"/>
    <property type="match status" value="1"/>
</dbReference>
<dbReference type="CDD" id="cd00063">
    <property type="entry name" value="FN3"/>
    <property type="match status" value="1"/>
</dbReference>
<evidence type="ECO:0000259" key="1">
    <source>
        <dbReference type="PROSITE" id="PS50853"/>
    </source>
</evidence>
<dbReference type="SMART" id="SM00429">
    <property type="entry name" value="IPT"/>
    <property type="match status" value="4"/>
</dbReference>
<dbReference type="CDD" id="cd00102">
    <property type="entry name" value="IPT"/>
    <property type="match status" value="2"/>
</dbReference>
<reference evidence="2 3" key="1">
    <citation type="submission" date="2024-04" db="EMBL/GenBank/DDBJ databases">
        <title>Genome sequencing and metabolic network reconstruction of aminoacids and betaine degradation by Anoxynatronum sibiricum.</title>
        <authorList>
            <person name="Detkova E.N."/>
            <person name="Boltjanskaja Y.V."/>
            <person name="Mardanov A.V."/>
            <person name="Kevbrin V."/>
        </authorList>
    </citation>
    <scope>NUCLEOTIDE SEQUENCE [LARGE SCALE GENOMIC DNA]</scope>
    <source>
        <strain evidence="2 3">Z-7981</strain>
    </source>
</reference>
<accession>A0ABU9VST5</accession>
<proteinExistence type="predicted"/>
<dbReference type="PANTHER" id="PTHR22625:SF70">
    <property type="entry name" value="PLEXIN A, ISOFORM A"/>
    <property type="match status" value="1"/>
</dbReference>
<dbReference type="InterPro" id="IPR036116">
    <property type="entry name" value="FN3_sf"/>
</dbReference>
<dbReference type="Pfam" id="PF00041">
    <property type="entry name" value="fn3"/>
    <property type="match status" value="1"/>
</dbReference>
<sequence>MHTPATFHRKHSSPPHKQYRHTPRRAIAWLLLVAFLVTFLPLEMGAMAGITSASALELTPPILTITNNYENFIRVLKRVTVQDGDFSGTGITGHTMGVFDDVAGLYNVPANQLTVFGSLAQATIPDNFSGLRQVQVRFQKPDNTTETLEYNNVSEGIPEITGVVNPLVTGEDVIIVSGRDANVKDLADTPAGYIVRVGGAVARVWTNDDAADPNYPAGLTLTNSQVGLQAAPGNSFPGGLLTITVERSLQRLTTSNSLRNLYNYVDAVRVITPLNLDGMTMFPTLGEVGSRVRFTWNNQMPANGYDVYFVEDLTNLTLLSPANRAGFVSNPAPQANGDWIYTVTVPGVDAGRAYYVVLTPRGNTDSRYVMNQQYRVISIQDSPVIDNFSPASAPSLQPTEVTITGGFFSRLNIDGLNYPVEEMVVPAIPSTGLSELTVEYIHEASAIPVINLGGTLEPVKSVERSFQVVIDNTLRIYDFTPQTGTGVQRDNTFKVMTETYTITQPREVPVSVEVLTTITLDDLNETKLVIEQIVTSDGKFTFIPSTEAPQVEEVIPRIIPIERLGDNDYLHSSLEELMLVIRGDGFLVTRYMSGGQEQVNYPKVRLGQMVIDPNAAPGAPGVYVPESFQVLRGSTLVDGIGNNETGNTLVIRLRAGSEGFEVIERNDRSIAILNPRRGSGEFPDDAFFINFPEKVEFREIGENDFPRIISVIPNLVSLEGGVPVRITGSNFRPGTQVFIEGRVVPGITVSGDAETIDFTAPAGNRAGETQLQVVNPEGGLATYPFTYTTTFTEPRLTRIAPTEGTEGTLVTAQGSNFLRPDPTVRVTDLNNIDVFIMNRLIGTRFFMGAHDINTYNREGNRVALTPYHEGAAPDRTLKDHVFIYSADTGQWRAGEGFESVIFYNETSRKFYRLIRDVQNRYWIEDGLGLRYQIRRNGGNFQAVSGTNTYNITQSTKGVLSFDGKTLKAYTPYFVSQVDGFDTITGNRVTYIDGSTLNIRVPNMGIAPWTGAGLYDVAVVNPDTKEARLTNAFYYYPEPRTIPAIRDIVPEIGPEAGGNLVNLKLDDTLDVETGFVDTGTSKTKVFVGAQQVPAADVVVSPNGQEIRIKVPAFYENIRDKGTDRVTVPLVLVNPDGGTFHVDFNKPITVQRTRRTAGGTEDYSVDLFGYTYVVPTSNPRIDSISPVSGSAAGRYVVEIFGFDFRDFRNIRDEDGNITETLNADPDNKGTSLYNDEYQVLLDELYPQIYFGSQEAEIVVFSPTYLQVVVGPNAGAVPVYVVNNDSGISNTLSFTFDSSQPAITSVNPDRADRRGGTLVEILGQGFEESLITLLLDTDGTNGASQRLTNQNQAMVRVGQRTNKNLPREDENSGVIRSGRATVRLAGEVTARYDAGGTGTLEVSIVDRGTTYSHEYRGFQSGETVYIDTTHLTNNSDEAYPYRELIRFEVRENRLFVEGGYAPEVLYRTPRHLVATMPAYYTTGTVRLSVVNPDGGTASRDFVYITPDSRPVITNITREGRDPLLEQREGYGEIRVQKVSLRGGNVISIVGTDFREDARINIGDVVNIGSQDITYNLPNRLTFTMPSLPENTVGSLYRVVVTNVDGGSATSDRAEPTPIYIEITKGESDPRLDTITPAEGPVTGGTRITLTGNDFRKTMEGYEQNPLNVFFGEARVEDGSGNLEYVDYRQIKVTAPAGNTFGNVNVRVENPDGELSLPPGQFRYISQPNIATMDPARIFANDGESDVTVTGEMFISGAKVILGGRLIRKGQEPAGETVHGEGVRGVDDNGNNLYFSVVGGVPASTVNVTSENVMVLRFPEVLDLTNDDLIIINPDGGLSDPYSDFDYAIPVPDKPLVLEAIPGAESSVQLVWSQSGPEVLNASDRFEVYGKKSSDAQFTYLGDTQEADFLVRGLEPDTRYDFRVRALNRYGSAIETAEASTRTFSLRDDPKLGEKIEELDRQQEELETKGKEEVAGNRVVRTVGSREIPAGTTPYVIDFSGAQYSRQNDFVVAFPVSALTTMNRPVRITDGSASLTITPSHLLTREVSGLTNDQQKDAVVQVQLKRLEGQEATAMTSAVTRTQRRASGAYGVGFNLKAGRNEQNLPRLLGNASLAIALNTGVYQGSSTGNTALMVYDPASHKFNSVGGTTATFRESGIYQLISNR</sequence>
<dbReference type="PROSITE" id="PS50853">
    <property type="entry name" value="FN3"/>
    <property type="match status" value="1"/>
</dbReference>
<dbReference type="InterPro" id="IPR002909">
    <property type="entry name" value="IPT_dom"/>
</dbReference>
<feature type="domain" description="Fibronectin type-III" evidence="1">
    <location>
        <begin position="1847"/>
        <end position="1945"/>
    </location>
</feature>
<keyword evidence="3" id="KW-1185">Reference proteome</keyword>
<dbReference type="SMART" id="SM00060">
    <property type="entry name" value="FN3"/>
    <property type="match status" value="1"/>
</dbReference>
<comment type="caution">
    <text evidence="2">The sequence shown here is derived from an EMBL/GenBank/DDBJ whole genome shotgun (WGS) entry which is preliminary data.</text>
</comment>
<evidence type="ECO:0000313" key="3">
    <source>
        <dbReference type="Proteomes" id="UP001407405"/>
    </source>
</evidence>
<name>A0ABU9VST5_9CLOT</name>